<keyword evidence="3" id="KW-1185">Reference proteome</keyword>
<evidence type="ECO:0000313" key="3">
    <source>
        <dbReference type="Proteomes" id="UP000070263"/>
    </source>
</evidence>
<dbReference type="Proteomes" id="UP000070263">
    <property type="component" value="Unassembled WGS sequence"/>
</dbReference>
<protein>
    <recommendedName>
        <fullName evidence="1">TaqI-like C-terminal specificity domain-containing protein</fullName>
    </recommendedName>
</protein>
<dbReference type="InterPro" id="IPR025931">
    <property type="entry name" value="TaqI_C"/>
</dbReference>
<comment type="caution">
    <text evidence="2">The sequence shown here is derived from an EMBL/GenBank/DDBJ whole genome shotgun (WGS) entry which is preliminary data.</text>
</comment>
<accession>A0A133VKY2</accession>
<organism evidence="2 3">
    <name type="scientific">candidate division MSBL1 archaeon SCGC-AAA382A20</name>
    <dbReference type="NCBI Taxonomy" id="1698280"/>
    <lineage>
        <taxon>Archaea</taxon>
        <taxon>Methanobacteriati</taxon>
        <taxon>Methanobacteriota</taxon>
        <taxon>candidate division MSBL1</taxon>
    </lineage>
</organism>
<proteinExistence type="predicted"/>
<feature type="domain" description="TaqI-like C-terminal specificity" evidence="1">
    <location>
        <begin position="13"/>
        <end position="92"/>
    </location>
</feature>
<evidence type="ECO:0000259" key="1">
    <source>
        <dbReference type="Pfam" id="PF12950"/>
    </source>
</evidence>
<gene>
    <name evidence="2" type="ORF">AKJ51_02115</name>
</gene>
<dbReference type="AlphaFoldDB" id="A0A133VKY2"/>
<evidence type="ECO:0000313" key="2">
    <source>
        <dbReference type="EMBL" id="KXB07089.1"/>
    </source>
</evidence>
<name>A0A133VKY2_9EURY</name>
<dbReference type="Pfam" id="PF12950">
    <property type="entry name" value="TaqI_C"/>
    <property type="match status" value="1"/>
</dbReference>
<reference evidence="2 3" key="1">
    <citation type="journal article" date="2016" name="Sci. Rep.">
        <title>Metabolic traits of an uncultured archaeal lineage -MSBL1- from brine pools of the Red Sea.</title>
        <authorList>
            <person name="Mwirichia R."/>
            <person name="Alam I."/>
            <person name="Rashid M."/>
            <person name="Vinu M."/>
            <person name="Ba-Alawi W."/>
            <person name="Anthony Kamau A."/>
            <person name="Kamanda Ngugi D."/>
            <person name="Goker M."/>
            <person name="Klenk H.P."/>
            <person name="Bajic V."/>
            <person name="Stingl U."/>
        </authorList>
    </citation>
    <scope>NUCLEOTIDE SEQUENCE [LARGE SCALE GENOMIC DNA]</scope>
    <source>
        <strain evidence="2">SCGC-AAA382A20</strain>
    </source>
</reference>
<dbReference type="EMBL" id="LHYE01000017">
    <property type="protein sequence ID" value="KXB07089.1"/>
    <property type="molecule type" value="Genomic_DNA"/>
</dbReference>
<sequence>MKENKSTARPGTPERFESPKLIMHRFSSENFKVAIDKEGHYTLSSTYIIRKNEDGNLETIAAQLNSKVLQYYLKNFVSGNRLSKTPVRELPIASRLDKRLEKEIASLKQKKETKEEKIREFIEWLDSRYEISTNLKKKISNELPCENFSDFLDLLGKNESKISSDYSEFSEHKKVKRGWTEIKEKIEGLNLEIKEINNKSNSIVFDLYDLSEEEVITVLDSLDTEEEIKQGILKKFEELKD</sequence>